<feature type="transmembrane region" description="Helical" evidence="5">
    <location>
        <begin position="74"/>
        <end position="101"/>
    </location>
</feature>
<reference evidence="7" key="1">
    <citation type="journal article" date="2023" name="G3 (Bethesda)">
        <title>A reference genome for the long-term kleptoplast-retaining sea slug Elysia crispata morphotype clarki.</title>
        <authorList>
            <person name="Eastman K.E."/>
            <person name="Pendleton A.L."/>
            <person name="Shaikh M.A."/>
            <person name="Suttiyut T."/>
            <person name="Ogas R."/>
            <person name="Tomko P."/>
            <person name="Gavelis G."/>
            <person name="Widhalm J.R."/>
            <person name="Wisecaver J.H."/>
        </authorList>
    </citation>
    <scope>NUCLEOTIDE SEQUENCE</scope>
    <source>
        <strain evidence="7">ECLA1</strain>
    </source>
</reference>
<sequence length="380" mass="42382">MFPKPLMGMTGLATTGPEMIKRQAVSFLTATEFCLVLDVSSSLQIVLALFGVVSNLVNIKTFNAMRAANDGVNLAFLCLAVSDLILCCWTLVTAVFTGVFLSHETKVFSRLGRSTSASSQIYSGFVSPVDPLFVGMISMNMVQVFNITTIAITVYLAVARCLCVLRPLRFRNYISVRKTSVFVTFSLVFSVSSRLPLFALTEIVTAFDKRLNYSRPTFSFKPQRIVAKDITFWAVDVPCSVGSQIIMLVCIYIMLRGLRAAAKFKFRNAGAKEHRPGHGKDATDTSMRKSNKENRIAKQMLLVSTIFVVCNAVKLLTYLFTNLVSDFENAALNLSTYLSSLMLQVAFDTLNSSFNIFVYYNYNSKFRRTFLGLKESIETR</sequence>
<comment type="subcellular location">
    <subcellularLocation>
        <location evidence="1">Membrane</location>
    </subcellularLocation>
</comment>
<name>A0AAE1B8B8_9GAST</name>
<feature type="transmembrane region" description="Helical" evidence="5">
    <location>
        <begin position="145"/>
        <end position="168"/>
    </location>
</feature>
<evidence type="ECO:0000259" key="6">
    <source>
        <dbReference type="PROSITE" id="PS50262"/>
    </source>
</evidence>
<dbReference type="GO" id="GO:0016020">
    <property type="term" value="C:membrane"/>
    <property type="evidence" value="ECO:0007669"/>
    <property type="project" value="UniProtKB-SubCell"/>
</dbReference>
<dbReference type="InterPro" id="IPR052954">
    <property type="entry name" value="GPCR-Ligand_Int"/>
</dbReference>
<keyword evidence="8" id="KW-1185">Reference proteome</keyword>
<proteinExistence type="predicted"/>
<dbReference type="PRINTS" id="PR00237">
    <property type="entry name" value="GPCRRHODOPSN"/>
</dbReference>
<evidence type="ECO:0000256" key="5">
    <source>
        <dbReference type="SAM" id="Phobius"/>
    </source>
</evidence>
<feature type="transmembrane region" description="Helical" evidence="5">
    <location>
        <begin position="27"/>
        <end position="54"/>
    </location>
</feature>
<accession>A0AAE1B8B8</accession>
<protein>
    <recommendedName>
        <fullName evidence="6">G-protein coupled receptors family 1 profile domain-containing protein</fullName>
    </recommendedName>
</protein>
<dbReference type="PANTHER" id="PTHR46641">
    <property type="entry name" value="FMRFAMIDE RECEPTOR-RELATED"/>
    <property type="match status" value="1"/>
</dbReference>
<feature type="transmembrane region" description="Helical" evidence="5">
    <location>
        <begin position="230"/>
        <end position="255"/>
    </location>
</feature>
<evidence type="ECO:0000256" key="1">
    <source>
        <dbReference type="ARBA" id="ARBA00004370"/>
    </source>
</evidence>
<dbReference type="PROSITE" id="PS50262">
    <property type="entry name" value="G_PROTEIN_RECEP_F1_2"/>
    <property type="match status" value="1"/>
</dbReference>
<evidence type="ECO:0000313" key="7">
    <source>
        <dbReference type="EMBL" id="KAK3801070.1"/>
    </source>
</evidence>
<feature type="transmembrane region" description="Helical" evidence="5">
    <location>
        <begin position="341"/>
        <end position="362"/>
    </location>
</feature>
<gene>
    <name evidence="7" type="ORF">RRG08_027274</name>
</gene>
<feature type="transmembrane region" description="Helical" evidence="5">
    <location>
        <begin position="180"/>
        <end position="200"/>
    </location>
</feature>
<dbReference type="SUPFAM" id="SSF81321">
    <property type="entry name" value="Family A G protein-coupled receptor-like"/>
    <property type="match status" value="1"/>
</dbReference>
<evidence type="ECO:0000313" key="8">
    <source>
        <dbReference type="Proteomes" id="UP001283361"/>
    </source>
</evidence>
<keyword evidence="4 5" id="KW-0472">Membrane</keyword>
<dbReference type="InterPro" id="IPR000276">
    <property type="entry name" value="GPCR_Rhodpsn"/>
</dbReference>
<organism evidence="7 8">
    <name type="scientific">Elysia crispata</name>
    <name type="common">lettuce slug</name>
    <dbReference type="NCBI Taxonomy" id="231223"/>
    <lineage>
        <taxon>Eukaryota</taxon>
        <taxon>Metazoa</taxon>
        <taxon>Spiralia</taxon>
        <taxon>Lophotrochozoa</taxon>
        <taxon>Mollusca</taxon>
        <taxon>Gastropoda</taxon>
        <taxon>Heterobranchia</taxon>
        <taxon>Euthyneura</taxon>
        <taxon>Panpulmonata</taxon>
        <taxon>Sacoglossa</taxon>
        <taxon>Placobranchoidea</taxon>
        <taxon>Plakobranchidae</taxon>
        <taxon>Elysia</taxon>
    </lineage>
</organism>
<dbReference type="PANTHER" id="PTHR46641:SF2">
    <property type="entry name" value="FMRFAMIDE RECEPTOR"/>
    <property type="match status" value="1"/>
</dbReference>
<evidence type="ECO:0000256" key="2">
    <source>
        <dbReference type="ARBA" id="ARBA00022692"/>
    </source>
</evidence>
<feature type="domain" description="G-protein coupled receptors family 1 profile" evidence="6">
    <location>
        <begin position="54"/>
        <end position="359"/>
    </location>
</feature>
<comment type="caution">
    <text evidence="7">The sequence shown here is derived from an EMBL/GenBank/DDBJ whole genome shotgun (WGS) entry which is preliminary data.</text>
</comment>
<dbReference type="EMBL" id="JAWDGP010000372">
    <property type="protein sequence ID" value="KAK3801070.1"/>
    <property type="molecule type" value="Genomic_DNA"/>
</dbReference>
<dbReference type="InterPro" id="IPR017452">
    <property type="entry name" value="GPCR_Rhodpsn_7TM"/>
</dbReference>
<feature type="transmembrane region" description="Helical" evidence="5">
    <location>
        <begin position="300"/>
        <end position="321"/>
    </location>
</feature>
<dbReference type="Gene3D" id="1.20.1070.10">
    <property type="entry name" value="Rhodopsin 7-helix transmembrane proteins"/>
    <property type="match status" value="1"/>
</dbReference>
<keyword evidence="2 5" id="KW-0812">Transmembrane</keyword>
<keyword evidence="3 5" id="KW-1133">Transmembrane helix</keyword>
<dbReference type="Proteomes" id="UP001283361">
    <property type="component" value="Unassembled WGS sequence"/>
</dbReference>
<evidence type="ECO:0000256" key="3">
    <source>
        <dbReference type="ARBA" id="ARBA00022989"/>
    </source>
</evidence>
<dbReference type="GO" id="GO:0004930">
    <property type="term" value="F:G protein-coupled receptor activity"/>
    <property type="evidence" value="ECO:0007669"/>
    <property type="project" value="InterPro"/>
</dbReference>
<evidence type="ECO:0000256" key="4">
    <source>
        <dbReference type="ARBA" id="ARBA00023136"/>
    </source>
</evidence>
<dbReference type="AlphaFoldDB" id="A0AAE1B8B8"/>